<dbReference type="GO" id="GO:0016787">
    <property type="term" value="F:hydrolase activity"/>
    <property type="evidence" value="ECO:0007669"/>
    <property type="project" value="UniProtKB-KW"/>
</dbReference>
<feature type="non-terminal residue" evidence="8">
    <location>
        <position position="1"/>
    </location>
</feature>
<evidence type="ECO:0000256" key="2">
    <source>
        <dbReference type="ARBA" id="ARBA00022695"/>
    </source>
</evidence>
<evidence type="ECO:0000313" key="8">
    <source>
        <dbReference type="EMBL" id="WMV18730.1"/>
    </source>
</evidence>
<keyword evidence="5" id="KW-0378">Hydrolase</keyword>
<organism evidence="8 9">
    <name type="scientific">Solanum verrucosum</name>
    <dbReference type="NCBI Taxonomy" id="315347"/>
    <lineage>
        <taxon>Eukaryota</taxon>
        <taxon>Viridiplantae</taxon>
        <taxon>Streptophyta</taxon>
        <taxon>Embryophyta</taxon>
        <taxon>Tracheophyta</taxon>
        <taxon>Spermatophyta</taxon>
        <taxon>Magnoliopsida</taxon>
        <taxon>eudicotyledons</taxon>
        <taxon>Gunneridae</taxon>
        <taxon>Pentapetalae</taxon>
        <taxon>asterids</taxon>
        <taxon>lamiids</taxon>
        <taxon>Solanales</taxon>
        <taxon>Solanaceae</taxon>
        <taxon>Solanoideae</taxon>
        <taxon>Solaneae</taxon>
        <taxon>Solanum</taxon>
    </lineage>
</organism>
<accession>A0AAF0TMM5</accession>
<keyword evidence="1" id="KW-0808">Transferase</keyword>
<dbReference type="SUPFAM" id="SSF56672">
    <property type="entry name" value="DNA/RNA polymerases"/>
    <property type="match status" value="1"/>
</dbReference>
<protein>
    <recommendedName>
        <fullName evidence="7">Reverse transcriptase RNase H-like domain-containing protein</fullName>
    </recommendedName>
</protein>
<reference evidence="8" key="1">
    <citation type="submission" date="2023-08" db="EMBL/GenBank/DDBJ databases">
        <title>A de novo genome assembly of Solanum verrucosum Schlechtendal, a Mexican diploid species geographically isolated from the other diploid A-genome species in potato relatives.</title>
        <authorList>
            <person name="Hosaka K."/>
        </authorList>
    </citation>
    <scope>NUCLEOTIDE SEQUENCE</scope>
    <source>
        <tissue evidence="8">Young leaves</tissue>
    </source>
</reference>
<dbReference type="AlphaFoldDB" id="A0AAF0TMM5"/>
<evidence type="ECO:0000256" key="6">
    <source>
        <dbReference type="ARBA" id="ARBA00022918"/>
    </source>
</evidence>
<gene>
    <name evidence="8" type="ORF">MTR67_012115</name>
</gene>
<dbReference type="InterPro" id="IPR050951">
    <property type="entry name" value="Retrovirus_Pol_polyprotein"/>
</dbReference>
<evidence type="ECO:0000313" key="9">
    <source>
        <dbReference type="Proteomes" id="UP001234989"/>
    </source>
</evidence>
<dbReference type="Proteomes" id="UP001234989">
    <property type="component" value="Chromosome 3"/>
</dbReference>
<dbReference type="InterPro" id="IPR041373">
    <property type="entry name" value="RT_RNaseH"/>
</dbReference>
<dbReference type="GO" id="GO:0003964">
    <property type="term" value="F:RNA-directed DNA polymerase activity"/>
    <property type="evidence" value="ECO:0007669"/>
    <property type="project" value="UniProtKB-KW"/>
</dbReference>
<dbReference type="GO" id="GO:0004519">
    <property type="term" value="F:endonuclease activity"/>
    <property type="evidence" value="ECO:0007669"/>
    <property type="project" value="UniProtKB-KW"/>
</dbReference>
<dbReference type="PANTHER" id="PTHR37984">
    <property type="entry name" value="PROTEIN CBG26694"/>
    <property type="match status" value="1"/>
</dbReference>
<evidence type="ECO:0000259" key="7">
    <source>
        <dbReference type="Pfam" id="PF17917"/>
    </source>
</evidence>
<proteinExistence type="predicted"/>
<keyword evidence="4" id="KW-0255">Endonuclease</keyword>
<sequence>ITYASRQLNVHEKNCPTHDPEFVVVLFALKIWHHYLYGVHVIVFTNYKSLQYVFTEKDLNLKPRRWLELLKDYDISILYHPCKTNAVTDSTKMYHNLREFGWWSSRKRSIVEFVAKCPNHKQVKVEHQRPGGMAQNIDIPKWK</sequence>
<evidence type="ECO:0000256" key="5">
    <source>
        <dbReference type="ARBA" id="ARBA00022801"/>
    </source>
</evidence>
<keyword evidence="6" id="KW-0695">RNA-directed DNA polymerase</keyword>
<keyword evidence="9" id="KW-1185">Reference proteome</keyword>
<evidence type="ECO:0000256" key="4">
    <source>
        <dbReference type="ARBA" id="ARBA00022759"/>
    </source>
</evidence>
<name>A0AAF0TMM5_SOLVR</name>
<feature type="domain" description="Reverse transcriptase RNase H-like" evidence="7">
    <location>
        <begin position="1"/>
        <end position="73"/>
    </location>
</feature>
<dbReference type="PANTHER" id="PTHR37984:SF5">
    <property type="entry name" value="PROTEIN NYNRIN-LIKE"/>
    <property type="match status" value="1"/>
</dbReference>
<evidence type="ECO:0000256" key="3">
    <source>
        <dbReference type="ARBA" id="ARBA00022722"/>
    </source>
</evidence>
<dbReference type="InterPro" id="IPR043502">
    <property type="entry name" value="DNA/RNA_pol_sf"/>
</dbReference>
<evidence type="ECO:0000256" key="1">
    <source>
        <dbReference type="ARBA" id="ARBA00022679"/>
    </source>
</evidence>
<keyword evidence="3" id="KW-0540">Nuclease</keyword>
<dbReference type="CDD" id="cd09274">
    <property type="entry name" value="RNase_HI_RT_Ty3"/>
    <property type="match status" value="1"/>
</dbReference>
<dbReference type="EMBL" id="CP133614">
    <property type="protein sequence ID" value="WMV18730.1"/>
    <property type="molecule type" value="Genomic_DNA"/>
</dbReference>
<dbReference type="Pfam" id="PF17917">
    <property type="entry name" value="RT_RNaseH"/>
    <property type="match status" value="1"/>
</dbReference>
<keyword evidence="2" id="KW-0548">Nucleotidyltransferase</keyword>